<dbReference type="AlphaFoldDB" id="A0A935JX19"/>
<dbReference type="Proteomes" id="UP000739411">
    <property type="component" value="Unassembled WGS sequence"/>
</dbReference>
<dbReference type="PROSITE" id="PS51379">
    <property type="entry name" value="4FE4S_FER_2"/>
    <property type="match status" value="1"/>
</dbReference>
<feature type="domain" description="4Fe-4S ferredoxin-type" evidence="1">
    <location>
        <begin position="12"/>
        <end position="44"/>
    </location>
</feature>
<sequence length="106" mass="11467">MNEKVIHLHHAAPAKPDEGQPCNGCGVCCALETCPVARLRFLQKIGPCPALEWSSGQGRYQCGLLVRPGNYLGWLPQAGESFARRLFARWIAAGKGCDCSVSVDLL</sequence>
<protein>
    <recommendedName>
        <fullName evidence="1">4Fe-4S ferredoxin-type domain-containing protein</fullName>
    </recommendedName>
</protein>
<name>A0A935JX19_9RHOO</name>
<dbReference type="InterPro" id="IPR017896">
    <property type="entry name" value="4Fe4S_Fe-S-bd"/>
</dbReference>
<reference evidence="2 3" key="1">
    <citation type="submission" date="2020-10" db="EMBL/GenBank/DDBJ databases">
        <title>Connecting structure to function with the recovery of over 1000 high-quality activated sludge metagenome-assembled genomes encoding full-length rRNA genes using long-read sequencing.</title>
        <authorList>
            <person name="Singleton C.M."/>
            <person name="Petriglieri F."/>
            <person name="Kristensen J.M."/>
            <person name="Kirkegaard R.H."/>
            <person name="Michaelsen T.Y."/>
            <person name="Andersen M.H."/>
            <person name="Karst S.M."/>
            <person name="Dueholm M.S."/>
            <person name="Nielsen P.H."/>
            <person name="Albertsen M."/>
        </authorList>
    </citation>
    <scope>NUCLEOTIDE SEQUENCE [LARGE SCALE GENOMIC DNA]</scope>
    <source>
        <strain evidence="2">EsbW_18-Q3-R4-48_BATAC.463</strain>
    </source>
</reference>
<evidence type="ECO:0000313" key="2">
    <source>
        <dbReference type="EMBL" id="MBK7415282.1"/>
    </source>
</evidence>
<accession>A0A935JX19</accession>
<evidence type="ECO:0000259" key="1">
    <source>
        <dbReference type="PROSITE" id="PS51379"/>
    </source>
</evidence>
<comment type="caution">
    <text evidence="2">The sequence shown here is derived from an EMBL/GenBank/DDBJ whole genome shotgun (WGS) entry which is preliminary data.</text>
</comment>
<dbReference type="EMBL" id="JADJMS010000019">
    <property type="protein sequence ID" value="MBK7415282.1"/>
    <property type="molecule type" value="Genomic_DNA"/>
</dbReference>
<gene>
    <name evidence="2" type="ORF">IPJ38_09440</name>
</gene>
<proteinExistence type="predicted"/>
<organism evidence="2 3">
    <name type="scientific">Candidatus Dechloromonas phosphorivorans</name>
    <dbReference type="NCBI Taxonomy" id="2899244"/>
    <lineage>
        <taxon>Bacteria</taxon>
        <taxon>Pseudomonadati</taxon>
        <taxon>Pseudomonadota</taxon>
        <taxon>Betaproteobacteria</taxon>
        <taxon>Rhodocyclales</taxon>
        <taxon>Azonexaceae</taxon>
        <taxon>Dechloromonas</taxon>
    </lineage>
</organism>
<evidence type="ECO:0000313" key="3">
    <source>
        <dbReference type="Proteomes" id="UP000739411"/>
    </source>
</evidence>